<name>A0A1E7DFT3_ALTMA</name>
<proteinExistence type="predicted"/>
<dbReference type="SUPFAM" id="SSF82171">
    <property type="entry name" value="DPP6 N-terminal domain-like"/>
    <property type="match status" value="1"/>
</dbReference>
<accession>A0A1E7DFT3</accession>
<dbReference type="Proteomes" id="UP000095392">
    <property type="component" value="Unassembled WGS sequence"/>
</dbReference>
<comment type="caution">
    <text evidence="1">The sequence shown here is derived from an EMBL/GenBank/DDBJ whole genome shotgun (WGS) entry which is preliminary data.</text>
</comment>
<protein>
    <submittedName>
        <fullName evidence="1">Signal peptide prediction</fullName>
    </submittedName>
</protein>
<dbReference type="Gene3D" id="2.120.10.80">
    <property type="entry name" value="Kelch-type beta propeller"/>
    <property type="match status" value="1"/>
</dbReference>
<dbReference type="InterPro" id="IPR015915">
    <property type="entry name" value="Kelch-typ_b-propeller"/>
</dbReference>
<evidence type="ECO:0000313" key="1">
    <source>
        <dbReference type="EMBL" id="OES33302.1"/>
    </source>
</evidence>
<dbReference type="EMBL" id="MIPY01000008">
    <property type="protein sequence ID" value="OES33302.1"/>
    <property type="molecule type" value="Genomic_DNA"/>
</dbReference>
<evidence type="ECO:0000313" key="2">
    <source>
        <dbReference type="Proteomes" id="UP000095392"/>
    </source>
</evidence>
<keyword evidence="2" id="KW-1185">Reference proteome</keyword>
<organism evidence="1 2">
    <name type="scientific">Alteromonas macleodii</name>
    <name type="common">Pseudoalteromonas macleodii</name>
    <dbReference type="NCBI Taxonomy" id="28108"/>
    <lineage>
        <taxon>Bacteria</taxon>
        <taxon>Pseudomonadati</taxon>
        <taxon>Pseudomonadota</taxon>
        <taxon>Gammaproteobacteria</taxon>
        <taxon>Alteromonadales</taxon>
        <taxon>Alteromonadaceae</taxon>
        <taxon>Alteromonas/Salinimonas group</taxon>
        <taxon>Alteromonas</taxon>
    </lineage>
</organism>
<dbReference type="SUPFAM" id="SSF117281">
    <property type="entry name" value="Kelch motif"/>
    <property type="match status" value="1"/>
</dbReference>
<gene>
    <name evidence="1" type="ORF">BFV95_1022</name>
</gene>
<reference evidence="1 2" key="1">
    <citation type="submission" date="2016-09" db="EMBL/GenBank/DDBJ databases">
        <title>Draft Genome Sequence of four Alteromonas macleodii strains isolated from copper coupons and grown long-term at elevated copper levels.</title>
        <authorList>
            <person name="Cusick K."/>
            <person name="Dale J."/>
            <person name="Little B."/>
            <person name="Biffinger J."/>
        </authorList>
    </citation>
    <scope>NUCLEOTIDE SEQUENCE [LARGE SCALE GENOMIC DNA]</scope>
    <source>
        <strain evidence="1 2">KCP01</strain>
    </source>
</reference>
<dbReference type="AlphaFoldDB" id="A0A1E7DFT3"/>
<sequence>MKKSLKLLDIKRVSKSAAHCAFTDLIENPFDKSRKTLMCCYRQATNHVSADGVLIVLTIDKASFQIRHRVIIRESNADLRDPKFSHDGSRLMLTSYAKTYLDNGKMVTKMMTYFTTTGLSWSGANRHGKSGWWLWNHTWHNSDAYGFAYNRPSNTLSLYKGDPTRTMQLHKAEAFSLDKHKKGYPNESTILFNSNGDAFAFLRRDADTFSAQFGTSKPPYTKWSWHDLGIYIGGPAAVALGESLYIVAGRHVDWDSRQFTTKIWLFDSVTKTLTELNTLPSNGDTSYPGLVIENDTLYMSYYSCHIDNQARVYMACFSGVKALTTKTA</sequence>
<dbReference type="RefSeq" id="WP_069943884.1">
    <property type="nucleotide sequence ID" value="NZ_JAHAVY010000001.1"/>
</dbReference>